<dbReference type="GO" id="GO:0005829">
    <property type="term" value="C:cytosol"/>
    <property type="evidence" value="ECO:0007669"/>
    <property type="project" value="TreeGrafter"/>
</dbReference>
<keyword evidence="5" id="KW-1185">Reference proteome</keyword>
<dbReference type="OrthoDB" id="409189at2759"/>
<dbReference type="InterPro" id="IPR014729">
    <property type="entry name" value="Rossmann-like_a/b/a_fold"/>
</dbReference>
<accession>A0A1Y2DS56</accession>
<protein>
    <recommendedName>
        <fullName evidence="3">Asparagine synthetase domain-containing protein</fullName>
    </recommendedName>
</protein>
<comment type="caution">
    <text evidence="4">The sequence shown here is derived from an EMBL/GenBank/DDBJ whole genome shotgun (WGS) entry which is preliminary data.</text>
</comment>
<dbReference type="PANTHER" id="PTHR11772">
    <property type="entry name" value="ASPARAGINE SYNTHETASE"/>
    <property type="match status" value="1"/>
</dbReference>
<dbReference type="InterPro" id="IPR001962">
    <property type="entry name" value="Asn_synthase"/>
</dbReference>
<organism evidence="4 5">
    <name type="scientific">Pseudomassariella vexata</name>
    <dbReference type="NCBI Taxonomy" id="1141098"/>
    <lineage>
        <taxon>Eukaryota</taxon>
        <taxon>Fungi</taxon>
        <taxon>Dikarya</taxon>
        <taxon>Ascomycota</taxon>
        <taxon>Pezizomycotina</taxon>
        <taxon>Sordariomycetes</taxon>
        <taxon>Xylariomycetidae</taxon>
        <taxon>Amphisphaeriales</taxon>
        <taxon>Pseudomassariaceae</taxon>
        <taxon>Pseudomassariella</taxon>
    </lineage>
</organism>
<sequence>MTLGVREHLIEAIRLHLRADGPVGIYLSGGIDSSLVAGIVTHLVKERGITAGSQDPTDRVRCFIIQVPLNPGLTIPVQMVGRTADFLGVSIQKFEMNEARLTPNFADSAYHCEHHNSDLNSVGKFVLSKETRDSDWDISKGEISGEVDSARGGEVFCHEGYLRDEEAPIYGADEVAEGWAAE</sequence>
<evidence type="ECO:0000313" key="4">
    <source>
        <dbReference type="EMBL" id="ORY62077.1"/>
    </source>
</evidence>
<dbReference type="EMBL" id="MCFJ01000009">
    <property type="protein sequence ID" value="ORY62077.1"/>
    <property type="molecule type" value="Genomic_DNA"/>
</dbReference>
<dbReference type="Gene3D" id="3.40.50.620">
    <property type="entry name" value="HUPs"/>
    <property type="match status" value="1"/>
</dbReference>
<dbReference type="SUPFAM" id="SSF52402">
    <property type="entry name" value="Adenine nucleotide alpha hydrolases-like"/>
    <property type="match status" value="1"/>
</dbReference>
<dbReference type="GO" id="GO:0004066">
    <property type="term" value="F:asparagine synthase (glutamine-hydrolyzing) activity"/>
    <property type="evidence" value="ECO:0007669"/>
    <property type="project" value="InterPro"/>
</dbReference>
<dbReference type="GeneID" id="63781522"/>
<evidence type="ECO:0000313" key="5">
    <source>
        <dbReference type="Proteomes" id="UP000193689"/>
    </source>
</evidence>
<name>A0A1Y2DS56_9PEZI</name>
<feature type="domain" description="Asparagine synthetase" evidence="3">
    <location>
        <begin position="5"/>
        <end position="134"/>
    </location>
</feature>
<keyword evidence="2" id="KW-0067">ATP-binding</keyword>
<dbReference type="Proteomes" id="UP000193689">
    <property type="component" value="Unassembled WGS sequence"/>
</dbReference>
<dbReference type="Pfam" id="PF00733">
    <property type="entry name" value="Asn_synthase"/>
    <property type="match status" value="1"/>
</dbReference>
<dbReference type="PANTHER" id="PTHR11772:SF17">
    <property type="entry name" value="ASPARAGINE SYNTHETASE (EUROFUNG)"/>
    <property type="match status" value="1"/>
</dbReference>
<dbReference type="STRING" id="1141098.A0A1Y2DS56"/>
<dbReference type="GO" id="GO:0006529">
    <property type="term" value="P:asparagine biosynthetic process"/>
    <property type="evidence" value="ECO:0007669"/>
    <property type="project" value="InterPro"/>
</dbReference>
<reference evidence="4 5" key="1">
    <citation type="submission" date="2016-07" db="EMBL/GenBank/DDBJ databases">
        <title>Pervasive Adenine N6-methylation of Active Genes in Fungi.</title>
        <authorList>
            <consortium name="DOE Joint Genome Institute"/>
            <person name="Mondo S.J."/>
            <person name="Dannebaum R.O."/>
            <person name="Kuo R.C."/>
            <person name="Labutti K."/>
            <person name="Haridas S."/>
            <person name="Kuo A."/>
            <person name="Salamov A."/>
            <person name="Ahrendt S.R."/>
            <person name="Lipzen A."/>
            <person name="Sullivan W."/>
            <person name="Andreopoulos W.B."/>
            <person name="Clum A."/>
            <person name="Lindquist E."/>
            <person name="Daum C."/>
            <person name="Ramamoorthy G.K."/>
            <person name="Gryganskyi A."/>
            <person name="Culley D."/>
            <person name="Magnuson J.K."/>
            <person name="James T.Y."/>
            <person name="O'Malley M.A."/>
            <person name="Stajich J.E."/>
            <person name="Spatafora J.W."/>
            <person name="Visel A."/>
            <person name="Grigoriev I.V."/>
        </authorList>
    </citation>
    <scope>NUCLEOTIDE SEQUENCE [LARGE SCALE GENOMIC DNA]</scope>
    <source>
        <strain evidence="4 5">CBS 129021</strain>
    </source>
</reference>
<dbReference type="GO" id="GO:0005524">
    <property type="term" value="F:ATP binding"/>
    <property type="evidence" value="ECO:0007669"/>
    <property type="project" value="UniProtKB-KW"/>
</dbReference>
<dbReference type="RefSeq" id="XP_040713913.1">
    <property type="nucleotide sequence ID" value="XM_040865310.1"/>
</dbReference>
<proteinExistence type="predicted"/>
<keyword evidence="1" id="KW-0547">Nucleotide-binding</keyword>
<dbReference type="InterPro" id="IPR050795">
    <property type="entry name" value="Asn_Synthetase"/>
</dbReference>
<dbReference type="InParanoid" id="A0A1Y2DS56"/>
<evidence type="ECO:0000256" key="2">
    <source>
        <dbReference type="ARBA" id="ARBA00022840"/>
    </source>
</evidence>
<dbReference type="AlphaFoldDB" id="A0A1Y2DS56"/>
<evidence type="ECO:0000256" key="1">
    <source>
        <dbReference type="ARBA" id="ARBA00022741"/>
    </source>
</evidence>
<evidence type="ECO:0000259" key="3">
    <source>
        <dbReference type="Pfam" id="PF00733"/>
    </source>
</evidence>
<gene>
    <name evidence="4" type="ORF">BCR38DRAFT_525143</name>
</gene>